<dbReference type="EMBL" id="JADGMS010000017">
    <property type="protein sequence ID" value="KAF9663901.1"/>
    <property type="molecule type" value="Genomic_DNA"/>
</dbReference>
<dbReference type="SUPFAM" id="SSF52058">
    <property type="entry name" value="L domain-like"/>
    <property type="match status" value="1"/>
</dbReference>
<dbReference type="SMART" id="SM00369">
    <property type="entry name" value="LRR_TYP"/>
    <property type="match status" value="6"/>
</dbReference>
<dbReference type="PANTHER" id="PTHR47186">
    <property type="entry name" value="LEUCINE-RICH REPEAT-CONTAINING PROTEIN 57"/>
    <property type="match status" value="1"/>
</dbReference>
<name>A0A835J6F7_9ROSI</name>
<evidence type="ECO:0000313" key="6">
    <source>
        <dbReference type="EMBL" id="KAF9663901.1"/>
    </source>
</evidence>
<evidence type="ECO:0000259" key="5">
    <source>
        <dbReference type="Pfam" id="PF23286"/>
    </source>
</evidence>
<sequence>MNKLMVLCLDETSIIELSSSIHNLIGLGLLSMNNCNNLTRIPKSIGCLKSLKKLDLSGCSRLEYITMNLGEIESLEEFDLSGTLIKELPTCISLLKNLKVLSLDGCKRIVVLPSLSGLCSLEVLGLHACNLREGALPKDIGCLSSLMSLDLSQNNFVSLPRSINELYKLEMLVLEDCRMLESLPEVPSKVQTVNLNGCIRLKEIPDPIKLSSSKRSEFLCLNCWELYKHNDQDNIGFTMLERYLQGLSNPRPGFGITIPGNEIPGWFNYQKKGSSINMEVHSWSLGFVAYVAFSAYCESPSLYYHVKANGRENYLLLMGISCNSIQVLSDHLWLFYISFDYLKEVKEWQHESFSNIELSFHSSERVNVKNCGVLLLYSLHTPLSSQSSFSNDDFELLSDDYLRMHSTVIRGANTRNAFTHLSIAPLLRSTIPGDKELVKVMIAFKLEIIDLSNSLSLVRTLAFTSIPNLKRLILEVASSNGALPPSTYEERWLSFLGSLGEDQTEKSDSLTLLVITLGYRMMIRNTFTICWPAEDFMELFKQVVGYANGLPLALEVIGLFFAWKRNESKSIKIIVQHILYKLSINMPTISKNLVGIDSRLEVDELVELHMPNSSVEQLWQGHKSAIKLEIIDLSNSLSLVKTPDLTGIPNLKRLILEGCRSLYEVHPSLGHHKKLQYVNLVNCINVTTLPSSLEMESLEVFSLDGYSKLEEFPDIVGNMNKLMVLRLDETGITELSSSFHHLIGLDLLSMNNCKNLTKIPQGINCLKSLKKLDLSGCSGLKYIPENLGGVGSLEEFDLSGTSIKQLPASISLLKNLKVLSLDGCKRIVMLPSLSGLCSLEVLSLRDCDLKEGVLPENIGCLSSLMSLDLKGNDFVNLPKSINNLSRLEMLVFEDCKMLESLLEVPSKVQTVNLNGCIRLKEIPNPMKLNSSKISEFLCLNCFELYKHNDQESMGFTMLERYLQGLCNPRPGFGIVVLGNEIPGWFNHQKKVSSINVEVHSWSMGFVDCVAFSASGESPSLFCNFKANGRENYPSPIEIKEWQHESFSNIELSFDSSEQVKHRGPQADPAIELADPGEMECADPAVEPAGPESRVVAPAVAPATMQP</sequence>
<dbReference type="PRINTS" id="PR00364">
    <property type="entry name" value="DISEASERSIST"/>
</dbReference>
<reference evidence="6 7" key="1">
    <citation type="submission" date="2020-10" db="EMBL/GenBank/DDBJ databases">
        <title>Plant Genome Project.</title>
        <authorList>
            <person name="Zhang R.-G."/>
        </authorList>
    </citation>
    <scope>NUCLEOTIDE SEQUENCE [LARGE SCALE GENOMIC DNA]</scope>
    <source>
        <strain evidence="6">FAFU-HL-1</strain>
        <tissue evidence="6">Leaf</tissue>
    </source>
</reference>
<organism evidence="6 7">
    <name type="scientific">Salix dunnii</name>
    <dbReference type="NCBI Taxonomy" id="1413687"/>
    <lineage>
        <taxon>Eukaryota</taxon>
        <taxon>Viridiplantae</taxon>
        <taxon>Streptophyta</taxon>
        <taxon>Embryophyta</taxon>
        <taxon>Tracheophyta</taxon>
        <taxon>Spermatophyta</taxon>
        <taxon>Magnoliopsida</taxon>
        <taxon>eudicotyledons</taxon>
        <taxon>Gunneridae</taxon>
        <taxon>Pentapetalae</taxon>
        <taxon>rosids</taxon>
        <taxon>fabids</taxon>
        <taxon>Malpighiales</taxon>
        <taxon>Salicaceae</taxon>
        <taxon>Saliceae</taxon>
        <taxon>Salix</taxon>
    </lineage>
</organism>
<dbReference type="AlphaFoldDB" id="A0A835J6F7"/>
<evidence type="ECO:0000256" key="2">
    <source>
        <dbReference type="ARBA" id="ARBA00022737"/>
    </source>
</evidence>
<evidence type="ECO:0000313" key="7">
    <source>
        <dbReference type="Proteomes" id="UP000657918"/>
    </source>
</evidence>
<dbReference type="InterPro" id="IPR058546">
    <property type="entry name" value="RPS4B/Roq1-like_LRR"/>
</dbReference>
<keyword evidence="3" id="KW-0611">Plant defense</keyword>
<accession>A0A835J6F7</accession>
<dbReference type="SUPFAM" id="SSF52047">
    <property type="entry name" value="RNI-like"/>
    <property type="match status" value="1"/>
</dbReference>
<dbReference type="InterPro" id="IPR011713">
    <property type="entry name" value="Leu-rich_rpt_3"/>
</dbReference>
<dbReference type="PANTHER" id="PTHR47186:SF63">
    <property type="entry name" value="C-JID DOMAIN-CONTAINING PROTEIN"/>
    <property type="match status" value="1"/>
</dbReference>
<feature type="domain" description="C-JID" evidence="4">
    <location>
        <begin position="258"/>
        <end position="378"/>
    </location>
</feature>
<dbReference type="Gene3D" id="3.80.10.10">
    <property type="entry name" value="Ribonuclease Inhibitor"/>
    <property type="match status" value="3"/>
</dbReference>
<evidence type="ECO:0000256" key="1">
    <source>
        <dbReference type="ARBA" id="ARBA00022614"/>
    </source>
</evidence>
<keyword evidence="1" id="KW-0433">Leucine-rich repeat</keyword>
<dbReference type="OrthoDB" id="834328at2759"/>
<protein>
    <submittedName>
        <fullName evidence="6">Uncharacterized protein</fullName>
    </submittedName>
</protein>
<keyword evidence="2" id="KW-0677">Repeat</keyword>
<dbReference type="Pfam" id="PF07725">
    <property type="entry name" value="LRR_3"/>
    <property type="match status" value="1"/>
</dbReference>
<proteinExistence type="predicted"/>
<evidence type="ECO:0000259" key="4">
    <source>
        <dbReference type="Pfam" id="PF20160"/>
    </source>
</evidence>
<feature type="domain" description="Disease resistance protein RPS4B/Roq1-like leucine-rich repeats" evidence="5">
    <location>
        <begin position="696"/>
        <end position="781"/>
    </location>
</feature>
<evidence type="ECO:0000256" key="3">
    <source>
        <dbReference type="ARBA" id="ARBA00022821"/>
    </source>
</evidence>
<keyword evidence="7" id="KW-1185">Reference proteome</keyword>
<dbReference type="InterPro" id="IPR032675">
    <property type="entry name" value="LRR_dom_sf"/>
</dbReference>
<dbReference type="Pfam" id="PF23286">
    <property type="entry name" value="LRR_13"/>
    <property type="match status" value="1"/>
</dbReference>
<dbReference type="Proteomes" id="UP000657918">
    <property type="component" value="Unassembled WGS sequence"/>
</dbReference>
<dbReference type="InterPro" id="IPR045344">
    <property type="entry name" value="C-JID"/>
</dbReference>
<comment type="caution">
    <text evidence="6">The sequence shown here is derived from an EMBL/GenBank/DDBJ whole genome shotgun (WGS) entry which is preliminary data.</text>
</comment>
<gene>
    <name evidence="6" type="ORF">SADUNF_Sadunf17G0100300</name>
</gene>
<dbReference type="InterPro" id="IPR003591">
    <property type="entry name" value="Leu-rich_rpt_typical-subtyp"/>
</dbReference>
<dbReference type="Pfam" id="PF20160">
    <property type="entry name" value="C-JID"/>
    <property type="match status" value="1"/>
</dbReference>